<sequence length="85" mass="9699">MRNRYPYVSADQNVPAVLLNSLAQRFGTGMFSPAEWFAGARHPAEFSRLQRQLQAAIRLGFIRREGRSYQLTAKTRVDSSDVPDR</sequence>
<protein>
    <recommendedName>
        <fullName evidence="3">DUF2087 domain-containing protein</fullName>
    </recommendedName>
</protein>
<dbReference type="RefSeq" id="WP_096719542.1">
    <property type="nucleotide sequence ID" value="NZ_MTZV01000003.1"/>
</dbReference>
<evidence type="ECO:0008006" key="3">
    <source>
        <dbReference type="Google" id="ProtNLM"/>
    </source>
</evidence>
<accession>A0A2A4F406</accession>
<reference evidence="1 2" key="1">
    <citation type="submission" date="2017-01" db="EMBL/GenBank/DDBJ databases">
        <title>Whole-Genome Shotgun Sequencing of Two beta-Proteobacterial Species in Search of the Bulgecin Biosynthetic Cluster.</title>
        <authorList>
            <person name="Horsman M.E."/>
            <person name="Marous D.R."/>
            <person name="Li R."/>
            <person name="Oliver R.A."/>
            <person name="Byun B."/>
            <person name="Emrich S.J."/>
            <person name="Boggess B."/>
            <person name="Townsend C.A."/>
            <person name="Mobashery S."/>
        </authorList>
    </citation>
    <scope>NUCLEOTIDE SEQUENCE [LARGE SCALE GENOMIC DNA]</scope>
    <source>
        <strain evidence="1 2">ATCC 31363</strain>
    </source>
</reference>
<dbReference type="Proteomes" id="UP000218022">
    <property type="component" value="Unassembled WGS sequence"/>
</dbReference>
<name>A0A2A4F406_9BURK</name>
<proteinExistence type="predicted"/>
<organism evidence="1 2">
    <name type="scientific">Paraburkholderia acidicola</name>
    <dbReference type="NCBI Taxonomy" id="1912599"/>
    <lineage>
        <taxon>Bacteria</taxon>
        <taxon>Pseudomonadati</taxon>
        <taxon>Pseudomonadota</taxon>
        <taxon>Betaproteobacteria</taxon>
        <taxon>Burkholderiales</taxon>
        <taxon>Burkholderiaceae</taxon>
        <taxon>Paraburkholderia</taxon>
    </lineage>
</organism>
<evidence type="ECO:0000313" key="1">
    <source>
        <dbReference type="EMBL" id="PCE27089.1"/>
    </source>
</evidence>
<comment type="caution">
    <text evidence="1">The sequence shown here is derived from an EMBL/GenBank/DDBJ whole genome shotgun (WGS) entry which is preliminary data.</text>
</comment>
<evidence type="ECO:0000313" key="2">
    <source>
        <dbReference type="Proteomes" id="UP000218022"/>
    </source>
</evidence>
<dbReference type="EMBL" id="MTZV01000003">
    <property type="protein sequence ID" value="PCE27089.1"/>
    <property type="molecule type" value="Genomic_DNA"/>
</dbReference>
<gene>
    <name evidence="1" type="ORF">BWP39_09900</name>
</gene>
<dbReference type="AlphaFoldDB" id="A0A2A4F406"/>